<organism evidence="2 3">
    <name type="scientific">Kuraishia capsulata CBS 1993</name>
    <dbReference type="NCBI Taxonomy" id="1382522"/>
    <lineage>
        <taxon>Eukaryota</taxon>
        <taxon>Fungi</taxon>
        <taxon>Dikarya</taxon>
        <taxon>Ascomycota</taxon>
        <taxon>Saccharomycotina</taxon>
        <taxon>Pichiomycetes</taxon>
        <taxon>Pichiales</taxon>
        <taxon>Pichiaceae</taxon>
        <taxon>Kuraishia</taxon>
    </lineage>
</organism>
<evidence type="ECO:0008006" key="4">
    <source>
        <dbReference type="Google" id="ProtNLM"/>
    </source>
</evidence>
<dbReference type="GeneID" id="34518046"/>
<reference evidence="2" key="1">
    <citation type="submission" date="2013-12" db="EMBL/GenBank/DDBJ databases">
        <authorList>
            <person name="Genoscope - CEA"/>
        </authorList>
    </citation>
    <scope>NUCLEOTIDE SEQUENCE</scope>
    <source>
        <strain evidence="2">CBS 1993</strain>
    </source>
</reference>
<proteinExistence type="predicted"/>
<dbReference type="PANTHER" id="PTHR35340">
    <property type="entry name" value="PQQ ENZYME REPEAT PROTEIN-RELATED"/>
    <property type="match status" value="1"/>
</dbReference>
<dbReference type="STRING" id="1382522.W6MG18"/>
<gene>
    <name evidence="2" type="ORF">KUCA_T00000607001</name>
</gene>
<dbReference type="OrthoDB" id="5427350at2759"/>
<accession>W6MG18</accession>
<dbReference type="PANTHER" id="PTHR35340:SF9">
    <property type="entry name" value="ASST-DOMAIN-CONTAINING PROTEIN"/>
    <property type="match status" value="1"/>
</dbReference>
<dbReference type="InterPro" id="IPR053143">
    <property type="entry name" value="Arylsulfate_ST"/>
</dbReference>
<dbReference type="Pfam" id="PF14269">
    <property type="entry name" value="Arylsulfotran_2"/>
    <property type="match status" value="1"/>
</dbReference>
<dbReference type="AlphaFoldDB" id="W6MG18"/>
<dbReference type="RefSeq" id="XP_022456658.1">
    <property type="nucleotide sequence ID" value="XM_022605162.1"/>
</dbReference>
<dbReference type="InterPro" id="IPR039535">
    <property type="entry name" value="ASST-like"/>
</dbReference>
<evidence type="ECO:0000313" key="3">
    <source>
        <dbReference type="Proteomes" id="UP000019384"/>
    </source>
</evidence>
<keyword evidence="1" id="KW-0732">Signal</keyword>
<protein>
    <recommendedName>
        <fullName evidence="4">ASST-domain-containing protein</fullName>
    </recommendedName>
</protein>
<reference evidence="2" key="2">
    <citation type="submission" date="2014-02" db="EMBL/GenBank/DDBJ databases">
        <title>Complete DNA sequence of /Kuraishia capsulata/ illustrates novel genomic features among budding yeasts (/Saccharomycotina/).</title>
        <authorList>
            <person name="Morales L."/>
            <person name="Noel B."/>
            <person name="Porcel B."/>
            <person name="Marcet-Houben M."/>
            <person name="Hullo M-F."/>
            <person name="Sacerdot C."/>
            <person name="Tekaia F."/>
            <person name="Leh-Louis V."/>
            <person name="Despons L."/>
            <person name="Khanna V."/>
            <person name="Aury J-M."/>
            <person name="Barbe V."/>
            <person name="Couloux A."/>
            <person name="Labadie K."/>
            <person name="Pelletier E."/>
            <person name="Souciet J-L."/>
            <person name="Boekhout T."/>
            <person name="Gabaldon T."/>
            <person name="Wincker P."/>
            <person name="Dujon B."/>
        </authorList>
    </citation>
    <scope>NUCLEOTIDE SEQUENCE</scope>
    <source>
        <strain evidence="2">CBS 1993</strain>
    </source>
</reference>
<dbReference type="EMBL" id="HG793125">
    <property type="protein sequence ID" value="CDK24641.1"/>
    <property type="molecule type" value="Genomic_DNA"/>
</dbReference>
<evidence type="ECO:0000256" key="1">
    <source>
        <dbReference type="SAM" id="SignalP"/>
    </source>
</evidence>
<keyword evidence="3" id="KW-1185">Reference proteome</keyword>
<name>W6MG18_9ASCO</name>
<dbReference type="Proteomes" id="UP000019384">
    <property type="component" value="Unassembled WGS sequence"/>
</dbReference>
<dbReference type="HOGENOM" id="CLU_018249_1_0_1"/>
<feature type="chain" id="PRO_5005716452" description="ASST-domain-containing protein" evidence="1">
    <location>
        <begin position="19"/>
        <end position="500"/>
    </location>
</feature>
<evidence type="ECO:0000313" key="2">
    <source>
        <dbReference type="EMBL" id="CDK24641.1"/>
    </source>
</evidence>
<sequence length="500" mass="55262">MVISSLLVLVATLGSVLADTQYRSRSDLAPPILDVTIFDKEYLNDSEYLFFAPYGPNVKQVGPYIYDIAHNELVWSGFSYIGGPSFNFQAHGDQLYSFEGHMNTGTGHGHGHVKFWNSQYQPVGELRAGNHRFVDIHEFQYAERNGRTTGLIEIYNPTNTYDLSGYSPDSTWIIEAVIQEIDGVTGELLFEWKSLDHVAPSESVFGLNSSENSAGSGISSDTAFDYFHANSVDKIGKDYIVSSRHTSTIFKIDGQTGKILWRLSSSNKKADFDIDFTFAFQHHARYLSSFAGYTSVPGKTEIISFFDNHAYSHGHTDASSNSTQNSTGKVALLDLENKTATLLHQYEPPQPISAKSQGSLQILDTVTGEAVINWGSAGQVTKFADFTKVVYHARLNSGDDSVQNYRAFVLPWSGSSSEDIAVIADGSTVYISWNGDTRVHQWVIYESATNSAIGRGLRNGFETAVTISGKFTTKDFYVEGLDISGRVISSTETNLYLRIQ</sequence>
<feature type="signal peptide" evidence="1">
    <location>
        <begin position="1"/>
        <end position="18"/>
    </location>
</feature>